<sequence>MNAHDPEVHSLLGPYVLDALEPAERAAFEGHLRECPACRDEVADLRPAAAALADTPLSPPPALREQVMRLAAQTRPVRRGARPASRPASRPSRRLWVGAAAAAVLLALGGGLVATQRDDTMTAADVFSAADVHTHEMPTKMGKVRVGMSHEMHVVAVDGSAMTDPGAGMAYEVWWAAPGHTESVGMFQDDESVVVPMGEGDLWITMEPKAGSATPTSAPLLSLPATSL</sequence>
<evidence type="ECO:0000259" key="14">
    <source>
        <dbReference type="Pfam" id="PF13490"/>
    </source>
</evidence>
<comment type="subcellular location">
    <subcellularLocation>
        <location evidence="2">Cell membrane</location>
    </subcellularLocation>
    <subcellularLocation>
        <location evidence="1">Membrane</location>
        <topology evidence="1">Single-pass membrane protein</topology>
    </subcellularLocation>
</comment>
<evidence type="ECO:0000256" key="3">
    <source>
        <dbReference type="ARBA" id="ARBA00022475"/>
    </source>
</evidence>
<dbReference type="InterPro" id="IPR027383">
    <property type="entry name" value="Znf_put"/>
</dbReference>
<protein>
    <recommendedName>
        <fullName evidence="10">Regulator of SigK</fullName>
    </recommendedName>
    <alternativeName>
        <fullName evidence="9">Sigma-K anti-sigma factor RskA</fullName>
    </alternativeName>
</protein>
<feature type="domain" description="Putative zinc-finger" evidence="14">
    <location>
        <begin position="7"/>
        <end position="39"/>
    </location>
</feature>
<feature type="region of interest" description="Disordered" evidence="11">
    <location>
        <begin position="209"/>
        <end position="228"/>
    </location>
</feature>
<evidence type="ECO:0000256" key="10">
    <source>
        <dbReference type="ARBA" id="ARBA00030803"/>
    </source>
</evidence>
<dbReference type="Proteomes" id="UP000655410">
    <property type="component" value="Unassembled WGS sequence"/>
</dbReference>
<comment type="caution">
    <text evidence="15">The sequence shown here is derived from an EMBL/GenBank/DDBJ whole genome shotgun (WGS) entry which is preliminary data.</text>
</comment>
<evidence type="ECO:0000256" key="4">
    <source>
        <dbReference type="ARBA" id="ARBA00022692"/>
    </source>
</evidence>
<dbReference type="InterPro" id="IPR041916">
    <property type="entry name" value="Anti_sigma_zinc_sf"/>
</dbReference>
<name>A0ABQ2NCI7_9ACTN</name>
<dbReference type="PANTHER" id="PTHR37461">
    <property type="entry name" value="ANTI-SIGMA-K FACTOR RSKA"/>
    <property type="match status" value="1"/>
</dbReference>
<accession>A0ABQ2NCI7</accession>
<proteinExistence type="predicted"/>
<keyword evidence="5 12" id="KW-1133">Transmembrane helix</keyword>
<reference evidence="16" key="1">
    <citation type="journal article" date="2019" name="Int. J. Syst. Evol. Microbiol.">
        <title>The Global Catalogue of Microorganisms (GCM) 10K type strain sequencing project: providing services to taxonomists for standard genome sequencing and annotation.</title>
        <authorList>
            <consortium name="The Broad Institute Genomics Platform"/>
            <consortium name="The Broad Institute Genome Sequencing Center for Infectious Disease"/>
            <person name="Wu L."/>
            <person name="Ma J."/>
        </authorList>
    </citation>
    <scope>NUCLEOTIDE SEQUENCE [LARGE SCALE GENOMIC DNA]</scope>
    <source>
        <strain evidence="16">CGMCC 4.7371</strain>
    </source>
</reference>
<keyword evidence="4 12" id="KW-0812">Transmembrane</keyword>
<organism evidence="15 16">
    <name type="scientific">Nocardioides phosphati</name>
    <dbReference type="NCBI Taxonomy" id="1867775"/>
    <lineage>
        <taxon>Bacteria</taxon>
        <taxon>Bacillati</taxon>
        <taxon>Actinomycetota</taxon>
        <taxon>Actinomycetes</taxon>
        <taxon>Propionibacteriales</taxon>
        <taxon>Nocardioidaceae</taxon>
        <taxon>Nocardioides</taxon>
    </lineage>
</organism>
<keyword evidence="16" id="KW-1185">Reference proteome</keyword>
<feature type="transmembrane region" description="Helical" evidence="12">
    <location>
        <begin position="95"/>
        <end position="114"/>
    </location>
</feature>
<dbReference type="PANTHER" id="PTHR37461:SF1">
    <property type="entry name" value="ANTI-SIGMA-K FACTOR RSKA"/>
    <property type="match status" value="1"/>
</dbReference>
<evidence type="ECO:0000256" key="12">
    <source>
        <dbReference type="SAM" id="Phobius"/>
    </source>
</evidence>
<dbReference type="RefSeq" id="WP_188784079.1">
    <property type="nucleotide sequence ID" value="NZ_BMNI01000005.1"/>
</dbReference>
<evidence type="ECO:0000256" key="1">
    <source>
        <dbReference type="ARBA" id="ARBA00004167"/>
    </source>
</evidence>
<dbReference type="InterPro" id="IPR018764">
    <property type="entry name" value="RskA_C"/>
</dbReference>
<evidence type="ECO:0000313" key="16">
    <source>
        <dbReference type="Proteomes" id="UP000655410"/>
    </source>
</evidence>
<dbReference type="Gene3D" id="1.10.10.1320">
    <property type="entry name" value="Anti-sigma factor, zinc-finger domain"/>
    <property type="match status" value="1"/>
</dbReference>
<dbReference type="InterPro" id="IPR051474">
    <property type="entry name" value="Anti-sigma-K/W_factor"/>
</dbReference>
<evidence type="ECO:0000259" key="13">
    <source>
        <dbReference type="Pfam" id="PF10099"/>
    </source>
</evidence>
<keyword evidence="7 12" id="KW-0472">Membrane</keyword>
<gene>
    <name evidence="15" type="ORF">GCM10011584_22100</name>
</gene>
<evidence type="ECO:0000256" key="9">
    <source>
        <dbReference type="ARBA" id="ARBA00029829"/>
    </source>
</evidence>
<keyword evidence="6" id="KW-0805">Transcription regulation</keyword>
<evidence type="ECO:0000256" key="2">
    <source>
        <dbReference type="ARBA" id="ARBA00004236"/>
    </source>
</evidence>
<keyword evidence="3" id="KW-1003">Cell membrane</keyword>
<feature type="domain" description="Anti-sigma K factor RskA C-terminal" evidence="13">
    <location>
        <begin position="96"/>
        <end position="219"/>
    </location>
</feature>
<evidence type="ECO:0000256" key="11">
    <source>
        <dbReference type="SAM" id="MobiDB-lite"/>
    </source>
</evidence>
<evidence type="ECO:0000256" key="7">
    <source>
        <dbReference type="ARBA" id="ARBA00023136"/>
    </source>
</evidence>
<dbReference type="Pfam" id="PF13490">
    <property type="entry name" value="zf-HC2"/>
    <property type="match status" value="1"/>
</dbReference>
<evidence type="ECO:0000256" key="8">
    <source>
        <dbReference type="ARBA" id="ARBA00023163"/>
    </source>
</evidence>
<evidence type="ECO:0000256" key="6">
    <source>
        <dbReference type="ARBA" id="ARBA00023015"/>
    </source>
</evidence>
<dbReference type="EMBL" id="BMNI01000005">
    <property type="protein sequence ID" value="GGO90405.1"/>
    <property type="molecule type" value="Genomic_DNA"/>
</dbReference>
<evidence type="ECO:0000313" key="15">
    <source>
        <dbReference type="EMBL" id="GGO90405.1"/>
    </source>
</evidence>
<feature type="compositionally biased region" description="Low complexity" evidence="11">
    <location>
        <begin position="212"/>
        <end position="228"/>
    </location>
</feature>
<keyword evidence="8" id="KW-0804">Transcription</keyword>
<evidence type="ECO:0000256" key="5">
    <source>
        <dbReference type="ARBA" id="ARBA00022989"/>
    </source>
</evidence>
<dbReference type="Pfam" id="PF10099">
    <property type="entry name" value="RskA_C"/>
    <property type="match status" value="1"/>
</dbReference>